<evidence type="ECO:0000259" key="7">
    <source>
        <dbReference type="Pfam" id="PF00303"/>
    </source>
</evidence>
<accession>A0A135HUI7</accession>
<dbReference type="Gene3D" id="3.30.572.10">
    <property type="entry name" value="Thymidylate synthase/dCMP hydroxymethylase domain"/>
    <property type="match status" value="1"/>
</dbReference>
<dbReference type="GO" id="GO:0005829">
    <property type="term" value="C:cytosol"/>
    <property type="evidence" value="ECO:0007669"/>
    <property type="project" value="TreeGrafter"/>
</dbReference>
<dbReference type="InterPro" id="IPR020940">
    <property type="entry name" value="Thymidylate_synthase_AS"/>
</dbReference>
<comment type="caution">
    <text evidence="5">Lacks conserved residue(s) required for the propagation of feature annotation.</text>
</comment>
<comment type="subcellular location">
    <subcellularLocation>
        <location evidence="5">Cytoplasm</location>
    </subcellularLocation>
</comment>
<comment type="similarity">
    <text evidence="5">Belongs to the thymidylate synthase family. Bacterial-type ThyA subfamily.</text>
</comment>
<dbReference type="OrthoDB" id="9774633at2"/>
<feature type="binding site" evidence="5">
    <location>
        <position position="204"/>
    </location>
    <ligand>
        <name>(6R)-5,10-methylene-5,6,7,8-tetrahydrofolate</name>
        <dbReference type="ChEBI" id="CHEBI:15636"/>
    </ligand>
</feature>
<evidence type="ECO:0000256" key="4">
    <source>
        <dbReference type="ARBA" id="ARBA00022727"/>
    </source>
</evidence>
<feature type="binding site" description="in other chain" evidence="5">
    <location>
        <position position="26"/>
    </location>
    <ligand>
        <name>dUMP</name>
        <dbReference type="ChEBI" id="CHEBI:246422"/>
        <note>ligand shared between dimeric partners</note>
    </ligand>
</feature>
<feature type="binding site" description="in other chain" evidence="5">
    <location>
        <begin position="242"/>
        <end position="244"/>
    </location>
    <ligand>
        <name>dUMP</name>
        <dbReference type="ChEBI" id="CHEBI:246422"/>
        <note>ligand shared between dimeric partners</note>
    </ligand>
</feature>
<evidence type="ECO:0000313" key="8">
    <source>
        <dbReference type="EMBL" id="KXF76852.1"/>
    </source>
</evidence>
<comment type="pathway">
    <text evidence="5">Pyrimidine metabolism; dTTP biosynthesis.</text>
</comment>
<feature type="active site" evidence="6">
    <location>
        <position position="180"/>
    </location>
</feature>
<evidence type="ECO:0000256" key="3">
    <source>
        <dbReference type="ARBA" id="ARBA00022679"/>
    </source>
</evidence>
<keyword evidence="4 5" id="KW-0545">Nucleotide biosynthesis</keyword>
<dbReference type="UniPathway" id="UPA00575"/>
<dbReference type="Pfam" id="PF00303">
    <property type="entry name" value="Thymidylat_synt"/>
    <property type="match status" value="1"/>
</dbReference>
<comment type="subunit">
    <text evidence="5">Homodimer.</text>
</comment>
<evidence type="ECO:0000313" key="9">
    <source>
        <dbReference type="Proteomes" id="UP000070107"/>
    </source>
</evidence>
<keyword evidence="3 5" id="KW-0808">Transferase</keyword>
<dbReference type="HAMAP" id="MF_00008">
    <property type="entry name" value="Thymidy_synth_bact"/>
    <property type="match status" value="1"/>
</dbReference>
<dbReference type="GO" id="GO:0006231">
    <property type="term" value="P:dTMP biosynthetic process"/>
    <property type="evidence" value="ECO:0007669"/>
    <property type="project" value="UniProtKB-UniRule"/>
</dbReference>
<dbReference type="GO" id="GO:0032259">
    <property type="term" value="P:methylation"/>
    <property type="evidence" value="ECO:0007669"/>
    <property type="project" value="UniProtKB-KW"/>
</dbReference>
<dbReference type="NCBIfam" id="TIGR03284">
    <property type="entry name" value="thym_sym"/>
    <property type="match status" value="1"/>
</dbReference>
<reference evidence="8 9" key="1">
    <citation type="submission" date="2015-11" db="EMBL/GenBank/DDBJ databases">
        <title>Draft genome sequence of Paramesorhizobium deserti A-3-E, a strain highly resistant to diverse beta-lactam antibiotics.</title>
        <authorList>
            <person name="Lv R."/>
            <person name="Yang X."/>
            <person name="Fang N."/>
            <person name="Guo J."/>
            <person name="Luo X."/>
            <person name="Peng F."/>
            <person name="Yang R."/>
            <person name="Cui Y."/>
            <person name="Fang C."/>
            <person name="Song Y."/>
        </authorList>
    </citation>
    <scope>NUCLEOTIDE SEQUENCE [LARGE SCALE GENOMIC DNA]</scope>
    <source>
        <strain evidence="8 9">A-3-E</strain>
    </source>
</reference>
<feature type="binding site" description="in other chain" evidence="5">
    <location>
        <begin position="201"/>
        <end position="204"/>
    </location>
    <ligand>
        <name>dUMP</name>
        <dbReference type="ChEBI" id="CHEBI:246422"/>
        <note>ligand shared between dimeric partners</note>
    </ligand>
</feature>
<dbReference type="GO" id="GO:0004799">
    <property type="term" value="F:thymidylate synthase activity"/>
    <property type="evidence" value="ECO:0007669"/>
    <property type="project" value="UniProtKB-UniRule"/>
</dbReference>
<dbReference type="SUPFAM" id="SSF55831">
    <property type="entry name" value="Thymidylate synthase/dCMP hydroxymethylase"/>
    <property type="match status" value="1"/>
</dbReference>
<dbReference type="PROSITE" id="PS00091">
    <property type="entry name" value="THYMIDYLATE_SYNTHASE"/>
    <property type="match status" value="1"/>
</dbReference>
<organism evidence="8 9">
    <name type="scientific">Paramesorhizobium deserti</name>
    <dbReference type="NCBI Taxonomy" id="1494590"/>
    <lineage>
        <taxon>Bacteria</taxon>
        <taxon>Pseudomonadati</taxon>
        <taxon>Pseudomonadota</taxon>
        <taxon>Alphaproteobacteria</taxon>
        <taxon>Hyphomicrobiales</taxon>
        <taxon>Phyllobacteriaceae</taxon>
        <taxon>Paramesorhizobium</taxon>
    </lineage>
</organism>
<evidence type="ECO:0000256" key="6">
    <source>
        <dbReference type="PROSITE-ProRule" id="PRU10016"/>
    </source>
</evidence>
<dbReference type="STRING" id="1494590.ATN84_12625"/>
<feature type="binding site" evidence="5">
    <location>
        <position position="298"/>
    </location>
    <ligand>
        <name>(6R)-5,10-methylene-5,6,7,8-tetrahydrofolate</name>
        <dbReference type="ChEBI" id="CHEBI:15636"/>
    </ligand>
</feature>
<dbReference type="EC" id="2.1.1.45" evidence="1 5"/>
<name>A0A135HUI7_9HYPH</name>
<gene>
    <name evidence="5" type="primary">thyA</name>
    <name evidence="8" type="ORF">ATN84_12625</name>
</gene>
<dbReference type="EMBL" id="LNTU01000023">
    <property type="protein sequence ID" value="KXF76852.1"/>
    <property type="molecule type" value="Genomic_DNA"/>
</dbReference>
<dbReference type="InterPro" id="IPR036926">
    <property type="entry name" value="Thymidate_synth/dCMP_Mease_sf"/>
</dbReference>
<dbReference type="CDD" id="cd00351">
    <property type="entry name" value="TS_Pyrimidine_HMase"/>
    <property type="match status" value="1"/>
</dbReference>
<dbReference type="InterPro" id="IPR023451">
    <property type="entry name" value="Thymidate_synth/dCMP_Mease_dom"/>
</dbReference>
<feature type="binding site" evidence="5">
    <location>
        <begin position="160"/>
        <end position="161"/>
    </location>
    <ligand>
        <name>dUMP</name>
        <dbReference type="ChEBI" id="CHEBI:246422"/>
        <note>ligand shared between dimeric partners</note>
    </ligand>
</feature>
<dbReference type="InterPro" id="IPR000398">
    <property type="entry name" value="Thymidylate_synthase"/>
</dbReference>
<dbReference type="PRINTS" id="PR00108">
    <property type="entry name" value="THYMDSNTHASE"/>
</dbReference>
<comment type="function">
    <text evidence="5">Catalyzes the reductive methylation of 2'-deoxyuridine-5'-monophosphate (dUMP) to 2'-deoxythymidine-5'-monophosphate (dTMP) while utilizing 5,10-methylenetetrahydrofolate (mTHF) as the methyl donor and reductant in the reaction, yielding dihydrofolate (DHF) as a by-product. This enzymatic reaction provides an intracellular de novo source of dTMP, an essential precursor for DNA biosynthesis.</text>
</comment>
<comment type="caution">
    <text evidence="8">The sequence shown here is derived from an EMBL/GenBank/DDBJ whole genome shotgun (WGS) entry which is preliminary data.</text>
</comment>
<dbReference type="RefSeq" id="WP_068882443.1">
    <property type="nucleotide sequence ID" value="NZ_LNTU01000023.1"/>
</dbReference>
<dbReference type="GO" id="GO:0006235">
    <property type="term" value="P:dTTP biosynthetic process"/>
    <property type="evidence" value="ECO:0007669"/>
    <property type="project" value="UniProtKB-UniRule"/>
</dbReference>
<dbReference type="AlphaFoldDB" id="A0A135HUI7"/>
<dbReference type="PANTHER" id="PTHR11548">
    <property type="entry name" value="THYMIDYLATE SYNTHASE 1"/>
    <property type="match status" value="1"/>
</dbReference>
<feature type="active site" description="Nucleophile" evidence="5">
    <location>
        <position position="180"/>
    </location>
</feature>
<proteinExistence type="inferred from homology"/>
<evidence type="ECO:0000256" key="1">
    <source>
        <dbReference type="ARBA" id="ARBA00011947"/>
    </source>
</evidence>
<keyword evidence="5" id="KW-0963">Cytoplasm</keyword>
<comment type="catalytic activity">
    <reaction evidence="5">
        <text>dUMP + (6R)-5,10-methylene-5,6,7,8-tetrahydrofolate = 7,8-dihydrofolate + dTMP</text>
        <dbReference type="Rhea" id="RHEA:12104"/>
        <dbReference type="ChEBI" id="CHEBI:15636"/>
        <dbReference type="ChEBI" id="CHEBI:57451"/>
        <dbReference type="ChEBI" id="CHEBI:63528"/>
        <dbReference type="ChEBI" id="CHEBI:246422"/>
        <dbReference type="EC" id="2.1.1.45"/>
    </reaction>
</comment>
<feature type="binding site" description="in other chain" evidence="5">
    <location>
        <position position="212"/>
    </location>
    <ligand>
        <name>dUMP</name>
        <dbReference type="ChEBI" id="CHEBI:246422"/>
        <note>ligand shared between dimeric partners</note>
    </ligand>
</feature>
<dbReference type="InterPro" id="IPR045097">
    <property type="entry name" value="Thymidate_synth/dCMP_Mease"/>
</dbReference>
<evidence type="ECO:0000256" key="2">
    <source>
        <dbReference type="ARBA" id="ARBA00022603"/>
    </source>
</evidence>
<sequence>MPRHPEYQYLDLMSHILEKGDRRIDRTGVGTLSTFGAMLRFDLSDGTVPILTSKRVYWKLAVKEMLWFLTGETNIRPLLRENVRIWTDWPLDKYRKATGEDISQPEFEKRILEDDEFALKWGDLGPVYGKQWRRWLGADGKEYDQVATVIETLKTNPSSRRMLFHGWNVPELPEMALPPCHMVYQFHVTGGNRLNLLIFQRSCDLELGAPFNFVGGAALLMMVAQQTGFDPGELIWMGGDVHLYLNHLEQAREQVTREPRLFPRMRLLRKPASIDDYRIDDFEVTGYEPHAAIKADVAV</sequence>
<feature type="domain" description="Thymidylate synthase/dCMP hydroxymethylase" evidence="7">
    <location>
        <begin position="8"/>
        <end position="299"/>
    </location>
</feature>
<keyword evidence="2 5" id="KW-0489">Methyltransferase</keyword>
<keyword evidence="9" id="KW-1185">Reference proteome</keyword>
<evidence type="ECO:0000256" key="5">
    <source>
        <dbReference type="HAMAP-Rule" id="MF_00008"/>
    </source>
</evidence>
<dbReference type="Proteomes" id="UP000070107">
    <property type="component" value="Unassembled WGS sequence"/>
</dbReference>
<dbReference type="PANTHER" id="PTHR11548:SF1">
    <property type="entry name" value="THYMIDYLATE SYNTHASE 1"/>
    <property type="match status" value="1"/>
</dbReference>
<protein>
    <recommendedName>
        <fullName evidence="1 5">Thymidylate synthase</fullName>
        <shortName evidence="5">TS</shortName>
        <shortName evidence="5">TSase</shortName>
        <ecNumber evidence="1 5">2.1.1.45</ecNumber>
    </recommendedName>
</protein>